<keyword evidence="1" id="KW-0812">Transmembrane</keyword>
<accession>A0A5B0LUH3</accession>
<protein>
    <submittedName>
        <fullName evidence="2">Uncharacterized protein</fullName>
    </submittedName>
</protein>
<name>A0A5B0LUH3_PUCGR</name>
<proteinExistence type="predicted"/>
<organism evidence="2 3">
    <name type="scientific">Puccinia graminis f. sp. tritici</name>
    <dbReference type="NCBI Taxonomy" id="56615"/>
    <lineage>
        <taxon>Eukaryota</taxon>
        <taxon>Fungi</taxon>
        <taxon>Dikarya</taxon>
        <taxon>Basidiomycota</taxon>
        <taxon>Pucciniomycotina</taxon>
        <taxon>Pucciniomycetes</taxon>
        <taxon>Pucciniales</taxon>
        <taxon>Pucciniaceae</taxon>
        <taxon>Puccinia</taxon>
    </lineage>
</organism>
<dbReference type="Proteomes" id="UP000325313">
    <property type="component" value="Unassembled WGS sequence"/>
</dbReference>
<evidence type="ECO:0000313" key="2">
    <source>
        <dbReference type="EMBL" id="KAA1068045.1"/>
    </source>
</evidence>
<evidence type="ECO:0000256" key="1">
    <source>
        <dbReference type="SAM" id="Phobius"/>
    </source>
</evidence>
<dbReference type="AlphaFoldDB" id="A0A5B0LUH3"/>
<gene>
    <name evidence="2" type="ORF">PGTUg99_005084</name>
</gene>
<dbReference type="EMBL" id="VDEP01000506">
    <property type="protein sequence ID" value="KAA1068045.1"/>
    <property type="molecule type" value="Genomic_DNA"/>
</dbReference>
<feature type="transmembrane region" description="Helical" evidence="1">
    <location>
        <begin position="66"/>
        <end position="99"/>
    </location>
</feature>
<reference evidence="2 3" key="1">
    <citation type="submission" date="2019-05" db="EMBL/GenBank/DDBJ databases">
        <title>Emergence of the Ug99 lineage of the wheat stem rust pathogen through somatic hybridization.</title>
        <authorList>
            <person name="Li F."/>
            <person name="Upadhyaya N.M."/>
            <person name="Sperschneider J."/>
            <person name="Matny O."/>
            <person name="Nguyen-Phuc H."/>
            <person name="Mago R."/>
            <person name="Raley C."/>
            <person name="Miller M.E."/>
            <person name="Silverstein K.A.T."/>
            <person name="Henningsen E."/>
            <person name="Hirsch C.D."/>
            <person name="Visser B."/>
            <person name="Pretorius Z.A."/>
            <person name="Steffenson B.J."/>
            <person name="Schwessinger B."/>
            <person name="Dodds P.N."/>
            <person name="Figueroa M."/>
        </authorList>
    </citation>
    <scope>NUCLEOTIDE SEQUENCE [LARGE SCALE GENOMIC DNA]</scope>
    <source>
        <strain evidence="2 3">Ug99</strain>
    </source>
</reference>
<sequence length="161" mass="17896">MLLWNDFRVADPQSKNTTRRKILIIYSCGRLSTGAGFPLCEAHPAPRASQVWDSRPVGRAVGMKNYFFTSFFAVGFRGMSVVIVLHLLCPLGFGIYCVLRRNPVRLRYRRGVDPPHLGCAAGNSQKWCPHSFGDAHVHETHPLSEENVAQPQHGVGHETGS</sequence>
<keyword evidence="1" id="KW-1133">Transmembrane helix</keyword>
<keyword evidence="1" id="KW-0472">Membrane</keyword>
<comment type="caution">
    <text evidence="2">The sequence shown here is derived from an EMBL/GenBank/DDBJ whole genome shotgun (WGS) entry which is preliminary data.</text>
</comment>
<evidence type="ECO:0000313" key="3">
    <source>
        <dbReference type="Proteomes" id="UP000325313"/>
    </source>
</evidence>